<keyword evidence="3" id="KW-1185">Reference proteome</keyword>
<reference evidence="3" key="1">
    <citation type="submission" date="2017-03" db="EMBL/GenBank/DDBJ databases">
        <title>Genomes of endolithic fungi from Antarctica.</title>
        <authorList>
            <person name="Coleine C."/>
            <person name="Masonjones S."/>
            <person name="Stajich J.E."/>
        </authorList>
    </citation>
    <scope>NUCLEOTIDE SEQUENCE [LARGE SCALE GENOMIC DNA]</scope>
    <source>
        <strain evidence="3">CCFEE 5527</strain>
    </source>
</reference>
<dbReference type="InParanoid" id="A0A1V8SMB0"/>
<dbReference type="Proteomes" id="UP000192596">
    <property type="component" value="Unassembled WGS sequence"/>
</dbReference>
<evidence type="ECO:0000313" key="3">
    <source>
        <dbReference type="Proteomes" id="UP000192596"/>
    </source>
</evidence>
<organism evidence="2 3">
    <name type="scientific">Cryoendolithus antarcticus</name>
    <dbReference type="NCBI Taxonomy" id="1507870"/>
    <lineage>
        <taxon>Eukaryota</taxon>
        <taxon>Fungi</taxon>
        <taxon>Dikarya</taxon>
        <taxon>Ascomycota</taxon>
        <taxon>Pezizomycotina</taxon>
        <taxon>Dothideomycetes</taxon>
        <taxon>Dothideomycetidae</taxon>
        <taxon>Cladosporiales</taxon>
        <taxon>Cladosporiaceae</taxon>
        <taxon>Cryoendolithus</taxon>
    </lineage>
</organism>
<gene>
    <name evidence="2" type="ORF">B0A48_14001</name>
</gene>
<evidence type="ECO:0000313" key="2">
    <source>
        <dbReference type="EMBL" id="OQO00214.1"/>
    </source>
</evidence>
<accession>A0A1V8SMB0</accession>
<evidence type="ECO:0000256" key="1">
    <source>
        <dbReference type="SAM" id="MobiDB-lite"/>
    </source>
</evidence>
<dbReference type="AlphaFoldDB" id="A0A1V8SMB0"/>
<name>A0A1V8SMB0_9PEZI</name>
<feature type="compositionally biased region" description="Basic and acidic residues" evidence="1">
    <location>
        <begin position="91"/>
        <end position="112"/>
    </location>
</feature>
<proteinExistence type="predicted"/>
<sequence length="456" mass="51475">MAESEELRTLPDLQRTSVAKKRQSEDRQASETPAPTEASRESSAERTSESAEESSAGDKEPSCPPKKIKLEDADSYGSTKPAKPPKRIKPKHAESKPIKDEGVPVKTESQADKLQELSEERTRLSITVAKLLESNAELAKSDAKHAEAYTQLAVSFAKLTEQLTKSTEEVRKEVGAEQAEVIAKLESQLQRYKAPDATKVARAREAQAKANELVVREKRLQDRELAVSARIATAKRIEASAKAQATARFGVYDKHRLDVYGTGHMDQLPVAYHKKLTTLFGHKVSAIVAYQYRDQHPRLPDDIPEDPLKSSWKTQPLAHWFAEANDMCNFLSRLPDNCKDQLVQWFLSSMRDTPKDDPDNWLDKADEALEKLMDSIEQAPARRGYQVNLILAGTATRTRPARNLLRERWQLRRFRALRRAEILSAMLAGDMRSKGYRVAKSRARLFADEHDFAEFD</sequence>
<feature type="compositionally biased region" description="Basic and acidic residues" evidence="1">
    <location>
        <begin position="38"/>
        <end position="49"/>
    </location>
</feature>
<comment type="caution">
    <text evidence="2">The sequence shown here is derived from an EMBL/GenBank/DDBJ whole genome shotgun (WGS) entry which is preliminary data.</text>
</comment>
<dbReference type="EMBL" id="NAJO01000036">
    <property type="protein sequence ID" value="OQO00214.1"/>
    <property type="molecule type" value="Genomic_DNA"/>
</dbReference>
<feature type="region of interest" description="Disordered" evidence="1">
    <location>
        <begin position="1"/>
        <end position="112"/>
    </location>
</feature>
<protein>
    <submittedName>
        <fullName evidence="2">Uncharacterized protein</fullName>
    </submittedName>
</protein>